<proteinExistence type="predicted"/>
<name>A0ABN6P3A4_9PROT</name>
<evidence type="ECO:0000313" key="2">
    <source>
        <dbReference type="Proteomes" id="UP000831327"/>
    </source>
</evidence>
<accession>A0ABN6P3A4</accession>
<protein>
    <submittedName>
        <fullName evidence="1">Uncharacterized protein</fullName>
    </submittedName>
</protein>
<dbReference type="EMBL" id="AP025637">
    <property type="protein sequence ID" value="BDG73094.1"/>
    <property type="molecule type" value="Genomic_DNA"/>
</dbReference>
<keyword evidence="2" id="KW-1185">Reference proteome</keyword>
<evidence type="ECO:0000313" key="1">
    <source>
        <dbReference type="EMBL" id="BDG73094.1"/>
    </source>
</evidence>
<reference evidence="1 2" key="1">
    <citation type="journal article" date="2016" name="Microbes Environ.">
        <title>Phylogenetically diverse aerobic anoxygenic phototrophic bacteria isolated from epilithic biofilms in Tama river, Japan.</title>
        <authorList>
            <person name="Hirose S."/>
            <person name="Matsuura K."/>
            <person name="Haruta S."/>
        </authorList>
    </citation>
    <scope>NUCLEOTIDE SEQUENCE [LARGE SCALE GENOMIC DNA]</scope>
    <source>
        <strain evidence="1 2">S08</strain>
    </source>
</reference>
<sequence>MALAARPAAALTPCLPGTRAGVLAHLRFGLLLPEGDAVTEAQWATFRADILDPVLRTAVTQRDEAPVTQPRPQRTRSVFAEVRAAWSPDAPPPLPDTVVSIMRAWTARFPAAPVEAQLLPACLAH</sequence>
<dbReference type="Proteomes" id="UP000831327">
    <property type="component" value="Chromosome"/>
</dbReference>
<gene>
    <name evidence="1" type="ORF">Rmf_30230</name>
</gene>
<organism evidence="1 2">
    <name type="scientific">Roseomonas fluvialis</name>
    <dbReference type="NCBI Taxonomy" id="1750527"/>
    <lineage>
        <taxon>Bacteria</taxon>
        <taxon>Pseudomonadati</taxon>
        <taxon>Pseudomonadota</taxon>
        <taxon>Alphaproteobacteria</taxon>
        <taxon>Acetobacterales</taxon>
        <taxon>Roseomonadaceae</taxon>
        <taxon>Roseomonas</taxon>
    </lineage>
</organism>